<dbReference type="PANTHER" id="PTHR36338">
    <property type="entry name" value="OS02G0495900 PROTEIN"/>
    <property type="match status" value="1"/>
</dbReference>
<keyword evidence="4" id="KW-1185">Reference proteome</keyword>
<feature type="transmembrane region" description="Helical" evidence="2">
    <location>
        <begin position="23"/>
        <end position="46"/>
    </location>
</feature>
<reference evidence="3 4" key="1">
    <citation type="journal article" date="2018" name="Cell">
        <title>The Chara Genome: Secondary Complexity and Implications for Plant Terrestrialization.</title>
        <authorList>
            <person name="Nishiyama T."/>
            <person name="Sakayama H."/>
            <person name="Vries J.D."/>
            <person name="Buschmann H."/>
            <person name="Saint-Marcoux D."/>
            <person name="Ullrich K.K."/>
            <person name="Haas F.B."/>
            <person name="Vanderstraeten L."/>
            <person name="Becker D."/>
            <person name="Lang D."/>
            <person name="Vosolsobe S."/>
            <person name="Rombauts S."/>
            <person name="Wilhelmsson P.K.I."/>
            <person name="Janitza P."/>
            <person name="Kern R."/>
            <person name="Heyl A."/>
            <person name="Rumpler F."/>
            <person name="Villalobos L.I.A.C."/>
            <person name="Clay J.M."/>
            <person name="Skokan R."/>
            <person name="Toyoda A."/>
            <person name="Suzuki Y."/>
            <person name="Kagoshima H."/>
            <person name="Schijlen E."/>
            <person name="Tajeshwar N."/>
            <person name="Catarino B."/>
            <person name="Hetherington A.J."/>
            <person name="Saltykova A."/>
            <person name="Bonnot C."/>
            <person name="Breuninger H."/>
            <person name="Symeonidi A."/>
            <person name="Radhakrishnan G.V."/>
            <person name="Van Nieuwerburgh F."/>
            <person name="Deforce D."/>
            <person name="Chang C."/>
            <person name="Karol K.G."/>
            <person name="Hedrich R."/>
            <person name="Ulvskov P."/>
            <person name="Glockner G."/>
            <person name="Delwiche C.F."/>
            <person name="Petrasek J."/>
            <person name="Van de Peer Y."/>
            <person name="Friml J."/>
            <person name="Beilby M."/>
            <person name="Dolan L."/>
            <person name="Kohara Y."/>
            <person name="Sugano S."/>
            <person name="Fujiyama A."/>
            <person name="Delaux P.-M."/>
            <person name="Quint M."/>
            <person name="TheiBen G."/>
            <person name="Hagemann M."/>
            <person name="Harholt J."/>
            <person name="Dunand C."/>
            <person name="Zachgo S."/>
            <person name="Langdale J."/>
            <person name="Maumus F."/>
            <person name="Straeten D.V.D."/>
            <person name="Gould S.B."/>
            <person name="Rensing S.A."/>
        </authorList>
    </citation>
    <scope>NUCLEOTIDE SEQUENCE [LARGE SCALE GENOMIC DNA]</scope>
    <source>
        <strain evidence="3 4">S276</strain>
    </source>
</reference>
<dbReference type="OrthoDB" id="1915473at2759"/>
<dbReference type="PANTHER" id="PTHR36338:SF1">
    <property type="entry name" value="OS02G0495900 PROTEIN"/>
    <property type="match status" value="1"/>
</dbReference>
<gene>
    <name evidence="3" type="ORF">CBR_g2846</name>
</gene>
<dbReference type="Proteomes" id="UP000265515">
    <property type="component" value="Unassembled WGS sequence"/>
</dbReference>
<name>A0A388KE17_CHABU</name>
<keyword evidence="2" id="KW-1133">Transmembrane helix</keyword>
<keyword evidence="2" id="KW-0812">Transmembrane</keyword>
<evidence type="ECO:0000313" key="4">
    <source>
        <dbReference type="Proteomes" id="UP000265515"/>
    </source>
</evidence>
<dbReference type="OMA" id="REMSILW"/>
<sequence>MAWVYEKSATWRWLVARSKASRLFYTTFAAACIGVPCAAGVMLMSLSNTQDKATRLRNQMGTRGSSDAQLMGRVNSGRLNQLLSEIRNKEDTEDRYVAALRGETLTGTPQERVRGGGGTSMTSRTTAPQSAPPQSAPQSLASVQSSLSSSAVDRAVLGESTSISGRGGAQ</sequence>
<keyword evidence="2" id="KW-0472">Membrane</keyword>
<proteinExistence type="predicted"/>
<feature type="compositionally biased region" description="Low complexity" evidence="1">
    <location>
        <begin position="120"/>
        <end position="129"/>
    </location>
</feature>
<evidence type="ECO:0000256" key="1">
    <source>
        <dbReference type="SAM" id="MobiDB-lite"/>
    </source>
</evidence>
<evidence type="ECO:0000256" key="2">
    <source>
        <dbReference type="SAM" id="Phobius"/>
    </source>
</evidence>
<dbReference type="Gramene" id="GBG68300">
    <property type="protein sequence ID" value="GBG68300"/>
    <property type="gene ID" value="CBR_g2846"/>
</dbReference>
<dbReference type="EMBL" id="BFEA01000098">
    <property type="protein sequence ID" value="GBG68300.1"/>
    <property type="molecule type" value="Genomic_DNA"/>
</dbReference>
<feature type="region of interest" description="Disordered" evidence="1">
    <location>
        <begin position="105"/>
        <end position="170"/>
    </location>
</feature>
<accession>A0A388KE17</accession>
<comment type="caution">
    <text evidence="3">The sequence shown here is derived from an EMBL/GenBank/DDBJ whole genome shotgun (WGS) entry which is preliminary data.</text>
</comment>
<feature type="compositionally biased region" description="Low complexity" evidence="1">
    <location>
        <begin position="136"/>
        <end position="152"/>
    </location>
</feature>
<dbReference type="AlphaFoldDB" id="A0A388KE17"/>
<evidence type="ECO:0000313" key="3">
    <source>
        <dbReference type="EMBL" id="GBG68300.1"/>
    </source>
</evidence>
<protein>
    <submittedName>
        <fullName evidence="3">Uncharacterized protein</fullName>
    </submittedName>
</protein>
<organism evidence="3 4">
    <name type="scientific">Chara braunii</name>
    <name type="common">Braun's stonewort</name>
    <dbReference type="NCBI Taxonomy" id="69332"/>
    <lineage>
        <taxon>Eukaryota</taxon>
        <taxon>Viridiplantae</taxon>
        <taxon>Streptophyta</taxon>
        <taxon>Charophyceae</taxon>
        <taxon>Charales</taxon>
        <taxon>Characeae</taxon>
        <taxon>Chara</taxon>
    </lineage>
</organism>